<evidence type="ECO:0000256" key="2">
    <source>
        <dbReference type="SAM" id="SignalP"/>
    </source>
</evidence>
<evidence type="ECO:0000256" key="1">
    <source>
        <dbReference type="SAM" id="MobiDB-lite"/>
    </source>
</evidence>
<keyword evidence="2" id="KW-0732">Signal</keyword>
<feature type="region of interest" description="Disordered" evidence="1">
    <location>
        <begin position="241"/>
        <end position="268"/>
    </location>
</feature>
<dbReference type="Proteomes" id="UP001221757">
    <property type="component" value="Unassembled WGS sequence"/>
</dbReference>
<feature type="signal peptide" evidence="2">
    <location>
        <begin position="1"/>
        <end position="17"/>
    </location>
</feature>
<evidence type="ECO:0000313" key="4">
    <source>
        <dbReference type="Proteomes" id="UP001221757"/>
    </source>
</evidence>
<reference evidence="3" key="1">
    <citation type="submission" date="2023-03" db="EMBL/GenBank/DDBJ databases">
        <title>Massive genome expansion in bonnet fungi (Mycena s.s.) driven by repeated elements and novel gene families across ecological guilds.</title>
        <authorList>
            <consortium name="Lawrence Berkeley National Laboratory"/>
            <person name="Harder C.B."/>
            <person name="Miyauchi S."/>
            <person name="Viragh M."/>
            <person name="Kuo A."/>
            <person name="Thoen E."/>
            <person name="Andreopoulos B."/>
            <person name="Lu D."/>
            <person name="Skrede I."/>
            <person name="Drula E."/>
            <person name="Henrissat B."/>
            <person name="Morin E."/>
            <person name="Kohler A."/>
            <person name="Barry K."/>
            <person name="LaButti K."/>
            <person name="Morin E."/>
            <person name="Salamov A."/>
            <person name="Lipzen A."/>
            <person name="Mereny Z."/>
            <person name="Hegedus B."/>
            <person name="Baldrian P."/>
            <person name="Stursova M."/>
            <person name="Weitz H."/>
            <person name="Taylor A."/>
            <person name="Grigoriev I.V."/>
            <person name="Nagy L.G."/>
            <person name="Martin F."/>
            <person name="Kauserud H."/>
        </authorList>
    </citation>
    <scope>NUCLEOTIDE SEQUENCE</scope>
    <source>
        <strain evidence="3">CBHHK067</strain>
    </source>
</reference>
<evidence type="ECO:0000313" key="3">
    <source>
        <dbReference type="EMBL" id="KAJ7687278.1"/>
    </source>
</evidence>
<proteinExistence type="predicted"/>
<dbReference type="AlphaFoldDB" id="A0AAD7DB94"/>
<name>A0AAD7DB94_MYCRO</name>
<organism evidence="3 4">
    <name type="scientific">Mycena rosella</name>
    <name type="common">Pink bonnet</name>
    <name type="synonym">Agaricus rosellus</name>
    <dbReference type="NCBI Taxonomy" id="1033263"/>
    <lineage>
        <taxon>Eukaryota</taxon>
        <taxon>Fungi</taxon>
        <taxon>Dikarya</taxon>
        <taxon>Basidiomycota</taxon>
        <taxon>Agaricomycotina</taxon>
        <taxon>Agaricomycetes</taxon>
        <taxon>Agaricomycetidae</taxon>
        <taxon>Agaricales</taxon>
        <taxon>Marasmiineae</taxon>
        <taxon>Mycenaceae</taxon>
        <taxon>Mycena</taxon>
    </lineage>
</organism>
<dbReference type="EMBL" id="JARKIE010000089">
    <property type="protein sequence ID" value="KAJ7687278.1"/>
    <property type="molecule type" value="Genomic_DNA"/>
</dbReference>
<gene>
    <name evidence="3" type="ORF">B0H17DRAFT_1136400</name>
</gene>
<keyword evidence="4" id="KW-1185">Reference proteome</keyword>
<feature type="compositionally biased region" description="Polar residues" evidence="1">
    <location>
        <begin position="250"/>
        <end position="268"/>
    </location>
</feature>
<accession>A0AAD7DB94</accession>
<sequence length="268" mass="29107">MLFRVILLALLLTITLMQVFISVNACALNFVLGHHLLQAQLRLPWLVDGSQACERRDVMPCRLRTQVLGDVACWDRLLEVARSKTSAISFWARRTKVLQLARHPWSVNVPTFGILNESSTFRWSKHQVAVAVAFQHMRRKKIRVVAHLGTLPDTQALPANNRALAQRKRREREAAAKGTATAFASPSRAPAAARAPSDAPGPPAAGRGCGRGRGVGKENKGNYGEFNPVAAAQTMLQEAEPVCCPPHDAPTSSLKPGTISGGWTSNAP</sequence>
<feature type="region of interest" description="Disordered" evidence="1">
    <location>
        <begin position="157"/>
        <end position="221"/>
    </location>
</feature>
<feature type="chain" id="PRO_5042042902" evidence="2">
    <location>
        <begin position="18"/>
        <end position="268"/>
    </location>
</feature>
<comment type="caution">
    <text evidence="3">The sequence shown here is derived from an EMBL/GenBank/DDBJ whole genome shotgun (WGS) entry which is preliminary data.</text>
</comment>
<protein>
    <submittedName>
        <fullName evidence="3">Uncharacterized protein</fullName>
    </submittedName>
</protein>
<feature type="compositionally biased region" description="Low complexity" evidence="1">
    <location>
        <begin position="176"/>
        <end position="198"/>
    </location>
</feature>